<dbReference type="InterPro" id="IPR028098">
    <property type="entry name" value="Glyco_trans_4-like_N"/>
</dbReference>
<dbReference type="SUPFAM" id="SSF53756">
    <property type="entry name" value="UDP-Glycosyltransferase/glycogen phosphorylase"/>
    <property type="match status" value="1"/>
</dbReference>
<dbReference type="Pfam" id="PF13579">
    <property type="entry name" value="Glyco_trans_4_4"/>
    <property type="match status" value="1"/>
</dbReference>
<evidence type="ECO:0000313" key="4">
    <source>
        <dbReference type="Proteomes" id="UP001519344"/>
    </source>
</evidence>
<dbReference type="RefSeq" id="WP_167052043.1">
    <property type="nucleotide sequence ID" value="NZ_JAAOZR010000001.1"/>
</dbReference>
<evidence type="ECO:0000259" key="1">
    <source>
        <dbReference type="Pfam" id="PF00534"/>
    </source>
</evidence>
<accession>A0ABS4I887</accession>
<dbReference type="InterPro" id="IPR001296">
    <property type="entry name" value="Glyco_trans_1"/>
</dbReference>
<dbReference type="Gene3D" id="3.40.50.2000">
    <property type="entry name" value="Glycogen Phosphorylase B"/>
    <property type="match status" value="2"/>
</dbReference>
<dbReference type="PANTHER" id="PTHR45947">
    <property type="entry name" value="SULFOQUINOVOSYL TRANSFERASE SQD2"/>
    <property type="match status" value="1"/>
</dbReference>
<dbReference type="InterPro" id="IPR050194">
    <property type="entry name" value="Glycosyltransferase_grp1"/>
</dbReference>
<dbReference type="EMBL" id="JAGGKV010000028">
    <property type="protein sequence ID" value="MBP1967058.1"/>
    <property type="molecule type" value="Genomic_DNA"/>
</dbReference>
<feature type="domain" description="Glycosyl transferase family 1" evidence="1">
    <location>
        <begin position="197"/>
        <end position="347"/>
    </location>
</feature>
<dbReference type="GO" id="GO:0016757">
    <property type="term" value="F:glycosyltransferase activity"/>
    <property type="evidence" value="ECO:0007669"/>
    <property type="project" value="UniProtKB-KW"/>
</dbReference>
<dbReference type="Proteomes" id="UP001519344">
    <property type="component" value="Unassembled WGS sequence"/>
</dbReference>
<organism evidence="3 4">
    <name type="scientific">Paenibacillus aceris</name>
    <dbReference type="NCBI Taxonomy" id="869555"/>
    <lineage>
        <taxon>Bacteria</taxon>
        <taxon>Bacillati</taxon>
        <taxon>Bacillota</taxon>
        <taxon>Bacilli</taxon>
        <taxon>Bacillales</taxon>
        <taxon>Paenibacillaceae</taxon>
        <taxon>Paenibacillus</taxon>
    </lineage>
</organism>
<dbReference type="Pfam" id="PF00534">
    <property type="entry name" value="Glycos_transf_1"/>
    <property type="match status" value="1"/>
</dbReference>
<dbReference type="PANTHER" id="PTHR45947:SF3">
    <property type="entry name" value="SULFOQUINOVOSYL TRANSFERASE SQD2"/>
    <property type="match status" value="1"/>
</dbReference>
<reference evidence="3 4" key="1">
    <citation type="submission" date="2021-03" db="EMBL/GenBank/DDBJ databases">
        <title>Genomic Encyclopedia of Type Strains, Phase IV (KMG-IV): sequencing the most valuable type-strain genomes for metagenomic binning, comparative biology and taxonomic classification.</title>
        <authorList>
            <person name="Goeker M."/>
        </authorList>
    </citation>
    <scope>NUCLEOTIDE SEQUENCE [LARGE SCALE GENOMIC DNA]</scope>
    <source>
        <strain evidence="3 4">DSM 24950</strain>
    </source>
</reference>
<proteinExistence type="predicted"/>
<feature type="domain" description="Glycosyltransferase subfamily 4-like N-terminal" evidence="2">
    <location>
        <begin position="20"/>
        <end position="180"/>
    </location>
</feature>
<keyword evidence="4" id="KW-1185">Reference proteome</keyword>
<dbReference type="CDD" id="cd03812">
    <property type="entry name" value="GT4_CapH-like"/>
    <property type="match status" value="1"/>
</dbReference>
<keyword evidence="3" id="KW-0328">Glycosyltransferase</keyword>
<dbReference type="EC" id="2.4.-.-" evidence="3"/>
<gene>
    <name evidence="3" type="ORF">J2Z65_006322</name>
</gene>
<protein>
    <submittedName>
        <fullName evidence="3">Glycosyltransferase EpsF</fullName>
        <ecNumber evidence="3">2.4.-.-</ecNumber>
    </submittedName>
</protein>
<evidence type="ECO:0000313" key="3">
    <source>
        <dbReference type="EMBL" id="MBP1967058.1"/>
    </source>
</evidence>
<evidence type="ECO:0000259" key="2">
    <source>
        <dbReference type="Pfam" id="PF13579"/>
    </source>
</evidence>
<name>A0ABS4I887_9BACL</name>
<sequence length="379" mass="42143">MKSNTFPNKVLHVVSAMNRGGAETLLMNIYRNVDHSKIQFDFVSHLPEKCDYDDEIVSLGGQVYRIPSLGKLGPIHYVKQLQKLISDNGPYLAVHAHTDFQSGIVTLAAKQAGIRKRICHSHNNDWTLGKGVKARVSLEILKLLIRAFGTDYCACSEDAARFLFNGGTIKKGKVSMLKNGIEVSRYSELNNDCQSSLKRELAIPPESKVIGHIGRFYEQKNHVFLLSIFKKMANNGHDFVAVLVGDGPLKYDIENEAARLGISHYIRFVGVRSDIPRLMRSFDAFVFPSLFEGFGIVMIEAQAAGTPCIAADVVPIETDMGLGLVSYVSLKESSDQWISEIQKALSMKRPGNKIIVNKISEKGFDIKTNISEWMSLYGV</sequence>
<comment type="caution">
    <text evidence="3">The sequence shown here is derived from an EMBL/GenBank/DDBJ whole genome shotgun (WGS) entry which is preliminary data.</text>
</comment>
<keyword evidence="3" id="KW-0808">Transferase</keyword>